<dbReference type="OrthoDB" id="581532at2"/>
<sequence length="255" mass="28191">MSISLKAIYRYPIKGFTPQPLSQIEISEGKPLPWDRAFAIENGASGFDTKAPAHLPKIHFLMLMKQPELAALKTAFDPETGALTISKEGERVAEGNLFNPESMQTALDYLSSYCAKPLRGTPSLLHAENFAFTDSKTQDITLINLASVDAISEKAGSVLDPLRFRGNFYIEGAKPWQEHDWVGKDVTIGGLRFHVRKRTRRCAATNANPTTGERDQNIPKLLMTHFDHCDCGIHLMPLQSGALKPGASLEFPPEE</sequence>
<dbReference type="RefSeq" id="WP_090072244.1">
    <property type="nucleotide sequence ID" value="NZ_FOVR01000005.1"/>
</dbReference>
<dbReference type="AlphaFoldDB" id="A0A1I5GJA9"/>
<dbReference type="GO" id="GO:0030151">
    <property type="term" value="F:molybdenum ion binding"/>
    <property type="evidence" value="ECO:0007669"/>
    <property type="project" value="InterPro"/>
</dbReference>
<organism evidence="2 3">
    <name type="scientific">Cohaesibacter marisflavi</name>
    <dbReference type="NCBI Taxonomy" id="655353"/>
    <lineage>
        <taxon>Bacteria</taxon>
        <taxon>Pseudomonadati</taxon>
        <taxon>Pseudomonadota</taxon>
        <taxon>Alphaproteobacteria</taxon>
        <taxon>Hyphomicrobiales</taxon>
        <taxon>Cohaesibacteraceae</taxon>
    </lineage>
</organism>
<dbReference type="InterPro" id="IPR005303">
    <property type="entry name" value="MOCOS_middle"/>
</dbReference>
<dbReference type="GO" id="GO:0003824">
    <property type="term" value="F:catalytic activity"/>
    <property type="evidence" value="ECO:0007669"/>
    <property type="project" value="InterPro"/>
</dbReference>
<proteinExistence type="predicted"/>
<dbReference type="PROSITE" id="PS51340">
    <property type="entry name" value="MOSC"/>
    <property type="match status" value="1"/>
</dbReference>
<dbReference type="SUPFAM" id="SSF50800">
    <property type="entry name" value="PK beta-barrel domain-like"/>
    <property type="match status" value="1"/>
</dbReference>
<dbReference type="InterPro" id="IPR011037">
    <property type="entry name" value="Pyrv_Knase-like_insert_dom_sf"/>
</dbReference>
<gene>
    <name evidence="2" type="ORF">SAMN04488056_1053</name>
</gene>
<dbReference type="InterPro" id="IPR005302">
    <property type="entry name" value="MoCF_Sase_C"/>
</dbReference>
<dbReference type="EMBL" id="FOVR01000005">
    <property type="protein sequence ID" value="SFO35979.1"/>
    <property type="molecule type" value="Genomic_DNA"/>
</dbReference>
<evidence type="ECO:0000313" key="2">
    <source>
        <dbReference type="EMBL" id="SFO35979.1"/>
    </source>
</evidence>
<accession>A0A1I5GJA9</accession>
<dbReference type="Pfam" id="PF03473">
    <property type="entry name" value="MOSC"/>
    <property type="match status" value="1"/>
</dbReference>
<feature type="domain" description="MOSC" evidence="1">
    <location>
        <begin position="104"/>
        <end position="252"/>
    </location>
</feature>
<name>A0A1I5GJA9_9HYPH</name>
<protein>
    <recommendedName>
        <fullName evidence="1">MOSC domain-containing protein</fullName>
    </recommendedName>
</protein>
<dbReference type="Proteomes" id="UP000199236">
    <property type="component" value="Unassembled WGS sequence"/>
</dbReference>
<evidence type="ECO:0000259" key="1">
    <source>
        <dbReference type="PROSITE" id="PS51340"/>
    </source>
</evidence>
<dbReference type="GO" id="GO:0030170">
    <property type="term" value="F:pyridoxal phosphate binding"/>
    <property type="evidence" value="ECO:0007669"/>
    <property type="project" value="InterPro"/>
</dbReference>
<reference evidence="2 3" key="1">
    <citation type="submission" date="2016-10" db="EMBL/GenBank/DDBJ databases">
        <authorList>
            <person name="de Groot N.N."/>
        </authorList>
    </citation>
    <scope>NUCLEOTIDE SEQUENCE [LARGE SCALE GENOMIC DNA]</scope>
    <source>
        <strain evidence="2 3">CGMCC 1.9157</strain>
    </source>
</reference>
<dbReference type="Pfam" id="PF03476">
    <property type="entry name" value="MOSC_N"/>
    <property type="match status" value="1"/>
</dbReference>
<evidence type="ECO:0000313" key="3">
    <source>
        <dbReference type="Proteomes" id="UP000199236"/>
    </source>
</evidence>
<dbReference type="STRING" id="655353.SAMN04488056_1053"/>
<keyword evidence="3" id="KW-1185">Reference proteome</keyword>